<organism evidence="1">
    <name type="scientific">marine sediment metagenome</name>
    <dbReference type="NCBI Taxonomy" id="412755"/>
    <lineage>
        <taxon>unclassified sequences</taxon>
        <taxon>metagenomes</taxon>
        <taxon>ecological metagenomes</taxon>
    </lineage>
</organism>
<evidence type="ECO:0008006" key="2">
    <source>
        <dbReference type="Google" id="ProtNLM"/>
    </source>
</evidence>
<reference evidence="1" key="1">
    <citation type="journal article" date="2015" name="Nature">
        <title>Complex archaea that bridge the gap between prokaryotes and eukaryotes.</title>
        <authorList>
            <person name="Spang A."/>
            <person name="Saw J.H."/>
            <person name="Jorgensen S.L."/>
            <person name="Zaremba-Niedzwiedzka K."/>
            <person name="Martijn J."/>
            <person name="Lind A.E."/>
            <person name="van Eijk R."/>
            <person name="Schleper C."/>
            <person name="Guy L."/>
            <person name="Ettema T.J."/>
        </authorList>
    </citation>
    <scope>NUCLEOTIDE SEQUENCE</scope>
</reference>
<dbReference type="SUPFAM" id="SSF52833">
    <property type="entry name" value="Thioredoxin-like"/>
    <property type="match status" value="1"/>
</dbReference>
<dbReference type="AlphaFoldDB" id="A0A0F9JTE4"/>
<dbReference type="EMBL" id="LAZR01010667">
    <property type="protein sequence ID" value="KKM65756.1"/>
    <property type="molecule type" value="Genomic_DNA"/>
</dbReference>
<proteinExistence type="predicted"/>
<dbReference type="InterPro" id="IPR036249">
    <property type="entry name" value="Thioredoxin-like_sf"/>
</dbReference>
<name>A0A0F9JTE4_9ZZZZ</name>
<comment type="caution">
    <text evidence="1">The sequence shown here is derived from an EMBL/GenBank/DDBJ whole genome shotgun (WGS) entry which is preliminary data.</text>
</comment>
<sequence>MRKINFLFLFLMMSNLYAVDFPISTEKRACNNCRSFEKNSGDNQSAVYIFISFSVPENTWLELDRTTSPINKIFVVRGIPNNSFEVFGKKIAALKDKGFSSFLEINPELFHKYEIINVPSFVVTNGGNFNKVSGNISLQKTLEIIEKKD</sequence>
<dbReference type="Pfam" id="PF09673">
    <property type="entry name" value="TrbC_Ftype"/>
    <property type="match status" value="1"/>
</dbReference>
<evidence type="ECO:0000313" key="1">
    <source>
        <dbReference type="EMBL" id="KKM65756.1"/>
    </source>
</evidence>
<dbReference type="InterPro" id="IPR019106">
    <property type="entry name" value="T4SS_TrbC"/>
</dbReference>
<dbReference type="InterPro" id="IPR014113">
    <property type="entry name" value="T4SS_TrbC_subgr"/>
</dbReference>
<dbReference type="NCBIfam" id="TIGR02742">
    <property type="entry name" value="TrbC_Ftype"/>
    <property type="match status" value="1"/>
</dbReference>
<gene>
    <name evidence="1" type="ORF">LCGC14_1488070</name>
</gene>
<protein>
    <recommendedName>
        <fullName evidence="2">Type-F conjugative transfer system pilin assembly protein TrbC</fullName>
    </recommendedName>
</protein>
<accession>A0A0F9JTE4</accession>